<dbReference type="PANTHER" id="PTHR43163:SF2">
    <property type="entry name" value="ABC TRANSPORTER PERMEASE PROTEIN"/>
    <property type="match status" value="1"/>
</dbReference>
<evidence type="ECO:0000256" key="4">
    <source>
        <dbReference type="ARBA" id="ARBA00022692"/>
    </source>
</evidence>
<dbReference type="InterPro" id="IPR000515">
    <property type="entry name" value="MetI-like"/>
</dbReference>
<feature type="transmembrane region" description="Helical" evidence="7">
    <location>
        <begin position="100"/>
        <end position="121"/>
    </location>
</feature>
<evidence type="ECO:0000256" key="1">
    <source>
        <dbReference type="ARBA" id="ARBA00004651"/>
    </source>
</evidence>
<keyword evidence="5 7" id="KW-1133">Transmembrane helix</keyword>
<keyword evidence="6 7" id="KW-0472">Membrane</keyword>
<accession>A0A840G6J1</accession>
<dbReference type="Proteomes" id="UP000524450">
    <property type="component" value="Unassembled WGS sequence"/>
</dbReference>
<evidence type="ECO:0000256" key="6">
    <source>
        <dbReference type="ARBA" id="ARBA00023136"/>
    </source>
</evidence>
<gene>
    <name evidence="9" type="ORF">GGD71_005680</name>
</gene>
<dbReference type="CDD" id="cd06261">
    <property type="entry name" value="TM_PBP2"/>
    <property type="match status" value="1"/>
</dbReference>
<dbReference type="GO" id="GO:0055085">
    <property type="term" value="P:transmembrane transport"/>
    <property type="evidence" value="ECO:0007669"/>
    <property type="project" value="InterPro"/>
</dbReference>
<evidence type="ECO:0000256" key="3">
    <source>
        <dbReference type="ARBA" id="ARBA00022475"/>
    </source>
</evidence>
<dbReference type="AlphaFoldDB" id="A0A840G6J1"/>
<feature type="domain" description="ABC transmembrane type-1" evidence="8">
    <location>
        <begin position="94"/>
        <end position="307"/>
    </location>
</feature>
<dbReference type="PROSITE" id="PS50928">
    <property type="entry name" value="ABC_TM1"/>
    <property type="match status" value="1"/>
</dbReference>
<proteinExistence type="inferred from homology"/>
<feature type="transmembrane region" description="Helical" evidence="7">
    <location>
        <begin position="289"/>
        <end position="314"/>
    </location>
</feature>
<keyword evidence="3" id="KW-1003">Cell membrane</keyword>
<name>A0A840G6J1_9BURK</name>
<dbReference type="Gene3D" id="1.10.3720.10">
    <property type="entry name" value="MetI-like"/>
    <property type="match status" value="1"/>
</dbReference>
<evidence type="ECO:0000313" key="9">
    <source>
        <dbReference type="EMBL" id="MBB4224871.1"/>
    </source>
</evidence>
<dbReference type="Pfam" id="PF19300">
    <property type="entry name" value="BPD_transp_1_N"/>
    <property type="match status" value="1"/>
</dbReference>
<dbReference type="SUPFAM" id="SSF161098">
    <property type="entry name" value="MetI-like"/>
    <property type="match status" value="1"/>
</dbReference>
<dbReference type="InterPro" id="IPR035906">
    <property type="entry name" value="MetI-like_sf"/>
</dbReference>
<keyword evidence="2 7" id="KW-0813">Transport</keyword>
<organism evidence="9 10">
    <name type="scientific">Variovorax guangxiensis</name>
    <dbReference type="NCBI Taxonomy" id="1775474"/>
    <lineage>
        <taxon>Bacteria</taxon>
        <taxon>Pseudomonadati</taxon>
        <taxon>Pseudomonadota</taxon>
        <taxon>Betaproteobacteria</taxon>
        <taxon>Burkholderiales</taxon>
        <taxon>Comamonadaceae</taxon>
        <taxon>Variovorax</taxon>
    </lineage>
</organism>
<dbReference type="InterPro" id="IPR045621">
    <property type="entry name" value="BPD_transp_1_N"/>
</dbReference>
<comment type="similarity">
    <text evidence="7">Belongs to the binding-protein-dependent transport system permease family.</text>
</comment>
<comment type="caution">
    <text evidence="9">The sequence shown here is derived from an EMBL/GenBank/DDBJ whole genome shotgun (WGS) entry which is preliminary data.</text>
</comment>
<sequence length="325" mass="34699">MLGFLSSRLLQTAVVLLAVSALVFAGVYVIGNPIDVMINPLATPEERSVVARALGLDQPLWVQYGRFLSDALHADFGKSFMAGQPAMQLIFQRAPATLELAIAAMGIAALIGIPLGLLAAVRPDAWLSRAGMGFSIVGLSLPTFWIAIVLIMVLSVWAGMLPSSGRGQTREMFGVGWSFLTVDGLRHLVLPALTLALPKIALLARLTRGAAMEIVSSEYIQFARAKGLRSSRVVGVHLLGNLMVPLVTVLAMEFGGLVAFSVITESIFAWPGAGKLLIDSILSLDRPVVVAYVMVVVCFLVLLNLLADLAYGVLDPRIRIKGRAV</sequence>
<comment type="subcellular location">
    <subcellularLocation>
        <location evidence="1 7">Cell membrane</location>
        <topology evidence="1 7">Multi-pass membrane protein</topology>
    </subcellularLocation>
</comment>
<dbReference type="PANTHER" id="PTHR43163">
    <property type="entry name" value="DIPEPTIDE TRANSPORT SYSTEM PERMEASE PROTEIN DPPB-RELATED"/>
    <property type="match status" value="1"/>
</dbReference>
<evidence type="ECO:0000256" key="5">
    <source>
        <dbReference type="ARBA" id="ARBA00022989"/>
    </source>
</evidence>
<dbReference type="GO" id="GO:0005886">
    <property type="term" value="C:plasma membrane"/>
    <property type="evidence" value="ECO:0007669"/>
    <property type="project" value="UniProtKB-SubCell"/>
</dbReference>
<reference evidence="9 10" key="1">
    <citation type="submission" date="2020-08" db="EMBL/GenBank/DDBJ databases">
        <title>Genomic Encyclopedia of Type Strains, Phase IV (KMG-V): Genome sequencing to study the core and pangenomes of soil and plant-associated prokaryotes.</title>
        <authorList>
            <person name="Whitman W."/>
        </authorList>
    </citation>
    <scope>NUCLEOTIDE SEQUENCE [LARGE SCALE GENOMIC DNA]</scope>
    <source>
        <strain evidence="9 10">34/80</strain>
    </source>
</reference>
<dbReference type="RefSeq" id="WP_184641737.1">
    <property type="nucleotide sequence ID" value="NZ_JACIFZ010000009.1"/>
</dbReference>
<evidence type="ECO:0000256" key="7">
    <source>
        <dbReference type="RuleBase" id="RU363032"/>
    </source>
</evidence>
<protein>
    <submittedName>
        <fullName evidence="9">Peptide/nickel transport system permease protein</fullName>
    </submittedName>
</protein>
<evidence type="ECO:0000256" key="2">
    <source>
        <dbReference type="ARBA" id="ARBA00022448"/>
    </source>
</evidence>
<feature type="transmembrane region" description="Helical" evidence="7">
    <location>
        <begin position="133"/>
        <end position="157"/>
    </location>
</feature>
<dbReference type="EMBL" id="JACIFZ010000009">
    <property type="protein sequence ID" value="MBB4224871.1"/>
    <property type="molecule type" value="Genomic_DNA"/>
</dbReference>
<evidence type="ECO:0000313" key="10">
    <source>
        <dbReference type="Proteomes" id="UP000524450"/>
    </source>
</evidence>
<dbReference type="Pfam" id="PF00528">
    <property type="entry name" value="BPD_transp_1"/>
    <property type="match status" value="1"/>
</dbReference>
<keyword evidence="4 7" id="KW-0812">Transmembrane</keyword>
<evidence type="ECO:0000259" key="8">
    <source>
        <dbReference type="PROSITE" id="PS50928"/>
    </source>
</evidence>
<feature type="transmembrane region" description="Helical" evidence="7">
    <location>
        <begin position="238"/>
        <end position="269"/>
    </location>
</feature>